<protein>
    <submittedName>
        <fullName evidence="8">LysR family transcriptional regulator</fullName>
    </submittedName>
</protein>
<dbReference type="Pfam" id="PF00126">
    <property type="entry name" value="HTH_1"/>
    <property type="match status" value="1"/>
</dbReference>
<reference evidence="9 14" key="2">
    <citation type="submission" date="2022-09" db="EMBL/GenBank/DDBJ databases">
        <title>Intensive care unit water sources are persistently colonized with multi-drug resistant bacteria and are the site of extensive horizontal gene transfer of antibiotic resistance genes.</title>
        <authorList>
            <person name="Diorio-Toth L."/>
        </authorList>
    </citation>
    <scope>NUCLEOTIDE SEQUENCE [LARGE SCALE GENOMIC DNA]</scope>
    <source>
        <strain evidence="9 14">GD03901</strain>
    </source>
</reference>
<dbReference type="InterPro" id="IPR000847">
    <property type="entry name" value="LysR_HTH_N"/>
</dbReference>
<dbReference type="RefSeq" id="WP_009682147.1">
    <property type="nucleotide sequence ID" value="NZ_BLJG01000309.1"/>
</dbReference>
<dbReference type="CDD" id="cd08412">
    <property type="entry name" value="PBP2_PAO1_like"/>
    <property type="match status" value="1"/>
</dbReference>
<keyword evidence="3" id="KW-0238">DNA-binding</keyword>
<dbReference type="AlphaFoldDB" id="A0A7W2LI41"/>
<dbReference type="SUPFAM" id="SSF53850">
    <property type="entry name" value="Periplasmic binding protein-like II"/>
    <property type="match status" value="1"/>
</dbReference>
<dbReference type="Gene3D" id="1.10.10.10">
    <property type="entry name" value="Winged helix-like DNA-binding domain superfamily/Winged helix DNA-binding domain"/>
    <property type="match status" value="1"/>
</dbReference>
<evidence type="ECO:0000256" key="1">
    <source>
        <dbReference type="ARBA" id="ARBA00009437"/>
    </source>
</evidence>
<evidence type="ECO:0000313" key="11">
    <source>
        <dbReference type="Proteomes" id="UP000545074"/>
    </source>
</evidence>
<dbReference type="Pfam" id="PF03466">
    <property type="entry name" value="LysR_substrate"/>
    <property type="match status" value="1"/>
</dbReference>
<dbReference type="EMBL" id="JAOCBV010000001">
    <property type="protein sequence ID" value="MDH0757248.1"/>
    <property type="molecule type" value="Genomic_DNA"/>
</dbReference>
<gene>
    <name evidence="8" type="ORF">H4B97_02330</name>
    <name evidence="6" type="ORF">H4C44_08025</name>
    <name evidence="7" type="ORF">H4C80_09000</name>
    <name evidence="9" type="ORF">N5C70_11040</name>
    <name evidence="10" type="ORF">V9385_13340</name>
</gene>
<dbReference type="InterPro" id="IPR036388">
    <property type="entry name" value="WH-like_DNA-bd_sf"/>
</dbReference>
<dbReference type="Proteomes" id="UP000545074">
    <property type="component" value="Unassembled WGS sequence"/>
</dbReference>
<evidence type="ECO:0000313" key="8">
    <source>
        <dbReference type="EMBL" id="MBA6141319.1"/>
    </source>
</evidence>
<reference evidence="10 15" key="3">
    <citation type="submission" date="2024-03" db="EMBL/GenBank/DDBJ databases">
        <title>Pseudomonas juntendi.</title>
        <authorList>
            <person name="Liu Y."/>
        </authorList>
    </citation>
    <scope>NUCLEOTIDE SEQUENCE [LARGE SCALE GENOMIC DNA]</scope>
    <source>
        <strain evidence="10 15">L4046hy</strain>
    </source>
</reference>
<dbReference type="GO" id="GO:0032993">
    <property type="term" value="C:protein-DNA complex"/>
    <property type="evidence" value="ECO:0007669"/>
    <property type="project" value="TreeGrafter"/>
</dbReference>
<dbReference type="EMBL" id="JACGCZ010000002">
    <property type="protein sequence ID" value="MBA6141319.1"/>
    <property type="molecule type" value="Genomic_DNA"/>
</dbReference>
<evidence type="ECO:0000313" key="7">
    <source>
        <dbReference type="EMBL" id="MBA6097257.1"/>
    </source>
</evidence>
<keyword evidence="2" id="KW-0805">Transcription regulation</keyword>
<dbReference type="InterPro" id="IPR005119">
    <property type="entry name" value="LysR_subst-bd"/>
</dbReference>
<evidence type="ECO:0000256" key="2">
    <source>
        <dbReference type="ARBA" id="ARBA00023015"/>
    </source>
</evidence>
<proteinExistence type="inferred from homology"/>
<dbReference type="Gene3D" id="3.40.190.10">
    <property type="entry name" value="Periplasmic binding protein-like II"/>
    <property type="match status" value="2"/>
</dbReference>
<dbReference type="PRINTS" id="PR00039">
    <property type="entry name" value="HTHLYSR"/>
</dbReference>
<dbReference type="GO" id="GO:0003700">
    <property type="term" value="F:DNA-binding transcription factor activity"/>
    <property type="evidence" value="ECO:0007669"/>
    <property type="project" value="InterPro"/>
</dbReference>
<evidence type="ECO:0000313" key="15">
    <source>
        <dbReference type="Proteomes" id="UP001375228"/>
    </source>
</evidence>
<reference evidence="11 12" key="1">
    <citation type="submission" date="2020-07" db="EMBL/GenBank/DDBJ databases">
        <title>Diversity of carbapenemase encoding genes among Pseudomonas putida group clinical isolates in a tertiary Brazilian hospital.</title>
        <authorList>
            <person name="Alberto-Lei F."/>
            <person name="Nodari C.S."/>
            <person name="Streling A.P."/>
            <person name="Paulino J.T."/>
            <person name="Bessa-Neto F.O."/>
            <person name="Cayo R."/>
            <person name="Gales A.C."/>
        </authorList>
    </citation>
    <scope>NUCLEOTIDE SEQUENCE [LARGE SCALE GENOMIC DNA]</scope>
    <source>
        <strain evidence="8 13">12273</strain>
        <strain evidence="7 11">12815</strain>
        <strain evidence="6 12">14535</strain>
    </source>
</reference>
<accession>A0A7W2LI41</accession>
<dbReference type="EMBL" id="JACGCU010000009">
    <property type="protein sequence ID" value="MBA6059116.1"/>
    <property type="molecule type" value="Genomic_DNA"/>
</dbReference>
<dbReference type="EMBL" id="JACGCX010000004">
    <property type="protein sequence ID" value="MBA6097257.1"/>
    <property type="molecule type" value="Genomic_DNA"/>
</dbReference>
<organism evidence="8 13">
    <name type="scientific">Pseudomonas juntendi</name>
    <dbReference type="NCBI Taxonomy" id="2666183"/>
    <lineage>
        <taxon>Bacteria</taxon>
        <taxon>Pseudomonadati</taxon>
        <taxon>Pseudomonadota</taxon>
        <taxon>Gammaproteobacteria</taxon>
        <taxon>Pseudomonadales</taxon>
        <taxon>Pseudomonadaceae</taxon>
        <taxon>Pseudomonas</taxon>
    </lineage>
</organism>
<dbReference type="PANTHER" id="PTHR30346:SF0">
    <property type="entry name" value="HCA OPERON TRANSCRIPTIONAL ACTIVATOR HCAR"/>
    <property type="match status" value="1"/>
</dbReference>
<evidence type="ECO:0000313" key="9">
    <source>
        <dbReference type="EMBL" id="MDH0757248.1"/>
    </source>
</evidence>
<feature type="domain" description="HTH lysR-type" evidence="5">
    <location>
        <begin position="3"/>
        <end position="60"/>
    </location>
</feature>
<comment type="similarity">
    <text evidence="1">Belongs to the LysR transcriptional regulatory family.</text>
</comment>
<evidence type="ECO:0000256" key="4">
    <source>
        <dbReference type="ARBA" id="ARBA00023163"/>
    </source>
</evidence>
<evidence type="ECO:0000256" key="3">
    <source>
        <dbReference type="ARBA" id="ARBA00023125"/>
    </source>
</evidence>
<evidence type="ECO:0000259" key="5">
    <source>
        <dbReference type="PROSITE" id="PS50931"/>
    </source>
</evidence>
<dbReference type="GO" id="GO:0003677">
    <property type="term" value="F:DNA binding"/>
    <property type="evidence" value="ECO:0007669"/>
    <property type="project" value="UniProtKB-KW"/>
</dbReference>
<dbReference type="Proteomes" id="UP000556620">
    <property type="component" value="Unassembled WGS sequence"/>
</dbReference>
<dbReference type="FunFam" id="1.10.10.10:FF:000001">
    <property type="entry name" value="LysR family transcriptional regulator"/>
    <property type="match status" value="1"/>
</dbReference>
<keyword evidence="15" id="KW-1185">Reference proteome</keyword>
<keyword evidence="4" id="KW-0804">Transcription</keyword>
<dbReference type="Proteomes" id="UP000590738">
    <property type="component" value="Unassembled WGS sequence"/>
</dbReference>
<dbReference type="SUPFAM" id="SSF46785">
    <property type="entry name" value="Winged helix' DNA-binding domain"/>
    <property type="match status" value="1"/>
</dbReference>
<dbReference type="Proteomes" id="UP001160152">
    <property type="component" value="Unassembled WGS sequence"/>
</dbReference>
<dbReference type="InterPro" id="IPR036390">
    <property type="entry name" value="WH_DNA-bd_sf"/>
</dbReference>
<evidence type="ECO:0000313" key="13">
    <source>
        <dbReference type="Proteomes" id="UP000590738"/>
    </source>
</evidence>
<evidence type="ECO:0000313" key="10">
    <source>
        <dbReference type="EMBL" id="WWY18665.1"/>
    </source>
</evidence>
<dbReference type="EMBL" id="CP146691">
    <property type="protein sequence ID" value="WWY18665.1"/>
    <property type="molecule type" value="Genomic_DNA"/>
</dbReference>
<dbReference type="PROSITE" id="PS50931">
    <property type="entry name" value="HTH_LYSR"/>
    <property type="match status" value="1"/>
</dbReference>
<dbReference type="PANTHER" id="PTHR30346">
    <property type="entry name" value="TRANSCRIPTIONAL DUAL REGULATOR HCAR-RELATED"/>
    <property type="match status" value="1"/>
</dbReference>
<name>A0A7W2LI41_9PSED</name>
<evidence type="ECO:0000313" key="14">
    <source>
        <dbReference type="Proteomes" id="UP001160152"/>
    </source>
</evidence>
<evidence type="ECO:0000313" key="12">
    <source>
        <dbReference type="Proteomes" id="UP000556620"/>
    </source>
</evidence>
<evidence type="ECO:0000313" key="6">
    <source>
        <dbReference type="EMBL" id="MBA6059116.1"/>
    </source>
</evidence>
<dbReference type="Proteomes" id="UP001375228">
    <property type="component" value="Chromosome"/>
</dbReference>
<sequence>MSLTLRQVRYFVATAEIGQISQAAIHLNISQSAVTTAIKELEAMLGVLLFQRSAQGMNLTEAGRHFLNRAYVILRSVDDALNSPLPDIRASGLLRLAASYTVIGYFLPHHLQRLEHWHPDVTLELYEQERSAIEQGLLEGRFDMAVVLTANLTHPAIVSETLFNSERRLWLPAHHPLCERSAVSLADVATEPFILLTVDEAEQSAMRYWQQAGQRPSVRVRTSSVEAVRSMVANGSGVAILSDLVHRPWSLEGKRIETVTISDPVAPMSVGLAWHRERAFSPAMQALRNYFHGAFLAPQQWAARR</sequence>